<reference evidence="4 5" key="1">
    <citation type="submission" date="2020-04" db="EMBL/GenBank/DDBJ databases">
        <title>MicrobeNet Type strains.</title>
        <authorList>
            <person name="Nicholson A.C."/>
        </authorList>
    </citation>
    <scope>NUCLEOTIDE SEQUENCE [LARGE SCALE GENOMIC DNA]</scope>
    <source>
        <strain evidence="4 5">CCUG 69612</strain>
    </source>
</reference>
<dbReference type="PANTHER" id="PTHR35936">
    <property type="entry name" value="MEMBRANE-BOUND LYTIC MUREIN TRANSGLYCOSYLASE F"/>
    <property type="match status" value="1"/>
</dbReference>
<feature type="domain" description="Solute-binding protein family 3/N-terminal" evidence="3">
    <location>
        <begin position="40"/>
        <end position="262"/>
    </location>
</feature>
<name>A0A7X6N2Z1_9STRE</name>
<dbReference type="SMART" id="SM00062">
    <property type="entry name" value="PBPb"/>
    <property type="match status" value="1"/>
</dbReference>
<accession>A0A7X6N2Z1</accession>
<sequence>MIKKSLLTVLALAGALLMVACSNQQPTADTSLKEIQEAGKLVVAVSPDYAPFEFQTLIDGKNKVVGADIDLAQAIADHLGVELEISVMSFDNVLSSLQSDKADIAISGISYTEERAKAFDFSESYYETENAMLVLASEVGQYKALEDFDNKSVAVQKGTIEEGLVKAQLTDSNVVSLTNMGEAINELKSGKVQAVNLEGPVAAGYLAQNKDLALSQVALEVSDGDAKAVAMPKGSSALKAEIDKVIAELLKNDGYSKFIDEASKLTVVE</sequence>
<dbReference type="SUPFAM" id="SSF53850">
    <property type="entry name" value="Periplasmic binding protein-like II"/>
    <property type="match status" value="1"/>
</dbReference>
<gene>
    <name evidence="4" type="ORF">HF992_10175</name>
</gene>
<evidence type="ECO:0000313" key="4">
    <source>
        <dbReference type="EMBL" id="NKZ21187.1"/>
    </source>
</evidence>
<proteinExistence type="predicted"/>
<evidence type="ECO:0000256" key="1">
    <source>
        <dbReference type="ARBA" id="ARBA00022729"/>
    </source>
</evidence>
<dbReference type="EMBL" id="JAAXPR010000025">
    <property type="protein sequence ID" value="NKZ21187.1"/>
    <property type="molecule type" value="Genomic_DNA"/>
</dbReference>
<comment type="caution">
    <text evidence="4">The sequence shown here is derived from an EMBL/GenBank/DDBJ whole genome shotgun (WGS) entry which is preliminary data.</text>
</comment>
<dbReference type="Proteomes" id="UP000522720">
    <property type="component" value="Unassembled WGS sequence"/>
</dbReference>
<evidence type="ECO:0000256" key="2">
    <source>
        <dbReference type="SAM" id="SignalP"/>
    </source>
</evidence>
<dbReference type="InterPro" id="IPR001638">
    <property type="entry name" value="Solute-binding_3/MltF_N"/>
</dbReference>
<feature type="chain" id="PRO_5039501023" evidence="2">
    <location>
        <begin position="21"/>
        <end position="269"/>
    </location>
</feature>
<dbReference type="PANTHER" id="PTHR35936:SF17">
    <property type="entry name" value="ARGININE-BINDING EXTRACELLULAR PROTEIN ARTP"/>
    <property type="match status" value="1"/>
</dbReference>
<keyword evidence="5" id="KW-1185">Reference proteome</keyword>
<dbReference type="Gene3D" id="3.40.190.10">
    <property type="entry name" value="Periplasmic binding protein-like II"/>
    <property type="match status" value="2"/>
</dbReference>
<dbReference type="AlphaFoldDB" id="A0A7X6N2Z1"/>
<keyword evidence="1 2" id="KW-0732">Signal</keyword>
<dbReference type="Pfam" id="PF00497">
    <property type="entry name" value="SBP_bac_3"/>
    <property type="match status" value="1"/>
</dbReference>
<dbReference type="RefSeq" id="WP_168549919.1">
    <property type="nucleotide sequence ID" value="NZ_JAAXPR010000025.1"/>
</dbReference>
<protein>
    <submittedName>
        <fullName evidence="4">Transporter substrate-binding domain-containing protein</fullName>
    </submittedName>
</protein>
<evidence type="ECO:0000313" key="5">
    <source>
        <dbReference type="Proteomes" id="UP000522720"/>
    </source>
</evidence>
<organism evidence="4 5">
    <name type="scientific">Streptococcus ovuberis</name>
    <dbReference type="NCBI Taxonomy" id="1936207"/>
    <lineage>
        <taxon>Bacteria</taxon>
        <taxon>Bacillati</taxon>
        <taxon>Bacillota</taxon>
        <taxon>Bacilli</taxon>
        <taxon>Lactobacillales</taxon>
        <taxon>Streptococcaceae</taxon>
        <taxon>Streptococcus</taxon>
    </lineage>
</organism>
<evidence type="ECO:0000259" key="3">
    <source>
        <dbReference type="SMART" id="SM00062"/>
    </source>
</evidence>
<dbReference type="PROSITE" id="PS51257">
    <property type="entry name" value="PROKAR_LIPOPROTEIN"/>
    <property type="match status" value="1"/>
</dbReference>
<feature type="signal peptide" evidence="2">
    <location>
        <begin position="1"/>
        <end position="20"/>
    </location>
</feature>